<sequence>MGSFISSYGNKYILVTVDYVSKWVEVVALPTNDAKGVIVFLRKNIFTQFATPRAIISDESTHFCNRAFAKLLAKYGVRHKLNLDMEITGTSRVTELHELDEFSYHDFESTRLYKEKMKMLHEKNILEQIFKPGNVVFLYNSRLKLFSGKLKSRWLGPFRVVQVLSNGAAEIEAEDGTNRVRMSGQRLKHYLGMSDEKGEKDVIQLNEPQYVSEV</sequence>
<dbReference type="InterPro" id="IPR001584">
    <property type="entry name" value="Integrase_cat-core"/>
</dbReference>
<accession>A0A1U7VTX6</accession>
<dbReference type="InterPro" id="IPR012337">
    <property type="entry name" value="RNaseH-like_sf"/>
</dbReference>
<dbReference type="PANTHER" id="PTHR47266">
    <property type="entry name" value="ENDONUCLEASE-RELATED"/>
    <property type="match status" value="1"/>
</dbReference>
<dbReference type="eggNOG" id="KOG0017">
    <property type="taxonomic scope" value="Eukaryota"/>
</dbReference>
<protein>
    <submittedName>
        <fullName evidence="3">Uncharacterized protein LOC104221888</fullName>
    </submittedName>
</protein>
<evidence type="ECO:0000259" key="1">
    <source>
        <dbReference type="PROSITE" id="PS50994"/>
    </source>
</evidence>
<feature type="domain" description="Integrase catalytic" evidence="1">
    <location>
        <begin position="1"/>
        <end position="82"/>
    </location>
</feature>
<evidence type="ECO:0000313" key="3">
    <source>
        <dbReference type="RefSeq" id="XP_009771332.1"/>
    </source>
</evidence>
<dbReference type="Pfam" id="PF00665">
    <property type="entry name" value="rve"/>
    <property type="match status" value="1"/>
</dbReference>
<organism evidence="2 3">
    <name type="scientific">Nicotiana sylvestris</name>
    <name type="common">Wood tobacco</name>
    <name type="synonym">South American tobacco</name>
    <dbReference type="NCBI Taxonomy" id="4096"/>
    <lineage>
        <taxon>Eukaryota</taxon>
        <taxon>Viridiplantae</taxon>
        <taxon>Streptophyta</taxon>
        <taxon>Embryophyta</taxon>
        <taxon>Tracheophyta</taxon>
        <taxon>Spermatophyta</taxon>
        <taxon>Magnoliopsida</taxon>
        <taxon>eudicotyledons</taxon>
        <taxon>Gunneridae</taxon>
        <taxon>Pentapetalae</taxon>
        <taxon>asterids</taxon>
        <taxon>lamiids</taxon>
        <taxon>Solanales</taxon>
        <taxon>Solanaceae</taxon>
        <taxon>Nicotianoideae</taxon>
        <taxon>Nicotianeae</taxon>
        <taxon>Nicotiana</taxon>
    </lineage>
</organism>
<name>A0A1U7VTX6_NICSY</name>
<evidence type="ECO:0000313" key="2">
    <source>
        <dbReference type="Proteomes" id="UP000189701"/>
    </source>
</evidence>
<keyword evidence="2" id="KW-1185">Reference proteome</keyword>
<dbReference type="GO" id="GO:0015074">
    <property type="term" value="P:DNA integration"/>
    <property type="evidence" value="ECO:0007669"/>
    <property type="project" value="InterPro"/>
</dbReference>
<dbReference type="STRING" id="4096.A0A1U7VTX6"/>
<dbReference type="PROSITE" id="PS50994">
    <property type="entry name" value="INTEGRASE"/>
    <property type="match status" value="1"/>
</dbReference>
<proteinExistence type="predicted"/>
<gene>
    <name evidence="3" type="primary">LOC104221888</name>
</gene>
<reference evidence="3" key="2">
    <citation type="submission" date="2025-08" db="UniProtKB">
        <authorList>
            <consortium name="RefSeq"/>
        </authorList>
    </citation>
    <scope>IDENTIFICATION</scope>
    <source>
        <tissue evidence="3">Leaf</tissue>
    </source>
</reference>
<dbReference type="SUPFAM" id="SSF53098">
    <property type="entry name" value="Ribonuclease H-like"/>
    <property type="match status" value="1"/>
</dbReference>
<reference evidence="2" key="1">
    <citation type="journal article" date="2013" name="Genome Biol.">
        <title>Reference genomes and transcriptomes of Nicotiana sylvestris and Nicotiana tomentosiformis.</title>
        <authorList>
            <person name="Sierro N."/>
            <person name="Battey J.N."/>
            <person name="Ouadi S."/>
            <person name="Bovet L."/>
            <person name="Goepfert S."/>
            <person name="Bakaher N."/>
            <person name="Peitsch M.C."/>
            <person name="Ivanov N.V."/>
        </authorList>
    </citation>
    <scope>NUCLEOTIDE SEQUENCE [LARGE SCALE GENOMIC DNA]</scope>
</reference>
<dbReference type="Gene3D" id="3.30.420.10">
    <property type="entry name" value="Ribonuclease H-like superfamily/Ribonuclease H"/>
    <property type="match status" value="1"/>
</dbReference>
<dbReference type="Proteomes" id="UP000189701">
    <property type="component" value="Unplaced"/>
</dbReference>
<dbReference type="AlphaFoldDB" id="A0A1U7VTX6"/>
<dbReference type="GO" id="GO:0003676">
    <property type="term" value="F:nucleic acid binding"/>
    <property type="evidence" value="ECO:0007669"/>
    <property type="project" value="InterPro"/>
</dbReference>
<dbReference type="RefSeq" id="XP_009771332.1">
    <property type="nucleotide sequence ID" value="XM_009773030.1"/>
</dbReference>
<dbReference type="InterPro" id="IPR036397">
    <property type="entry name" value="RNaseH_sf"/>
</dbReference>
<dbReference type="InterPro" id="IPR052160">
    <property type="entry name" value="Gypsy_RT_Integrase-like"/>
</dbReference>